<dbReference type="GO" id="GO:0035438">
    <property type="term" value="F:cyclic-di-GMP binding"/>
    <property type="evidence" value="ECO:0007669"/>
    <property type="project" value="InterPro"/>
</dbReference>
<dbReference type="GO" id="GO:0006011">
    <property type="term" value="P:UDP-alpha-D-glucose metabolic process"/>
    <property type="evidence" value="ECO:0007669"/>
    <property type="project" value="InterPro"/>
</dbReference>
<evidence type="ECO:0000256" key="2">
    <source>
        <dbReference type="ARBA" id="ARBA00022676"/>
    </source>
</evidence>
<dbReference type="PANTHER" id="PTHR43867">
    <property type="entry name" value="CELLULOSE SYNTHASE CATALYTIC SUBUNIT A [UDP-FORMING]"/>
    <property type="match status" value="1"/>
</dbReference>
<evidence type="ECO:0000256" key="6">
    <source>
        <dbReference type="ARBA" id="ARBA00023136"/>
    </source>
</evidence>
<feature type="transmembrane region" description="Helical" evidence="7">
    <location>
        <begin position="729"/>
        <end position="748"/>
    </location>
</feature>
<reference evidence="9 10" key="1">
    <citation type="submission" date="2019-01" db="EMBL/GenBank/DDBJ databases">
        <title>Coherence of Microcystis species and biogeography revealed through population genomics.</title>
        <authorList>
            <person name="Perez-Carrascal O.M."/>
            <person name="Terrat Y."/>
            <person name="Giani A."/>
            <person name="Fortin N."/>
            <person name="Tromas N."/>
            <person name="Shapiro B.J."/>
        </authorList>
    </citation>
    <scope>NUCLEOTIDE SEQUENCE [LARGE SCALE GENOMIC DNA]</scope>
    <source>
        <strain evidence="9">Ma_QC_Ch_20071001_S25D</strain>
    </source>
</reference>
<dbReference type="Gene3D" id="3.90.550.10">
    <property type="entry name" value="Spore Coat Polysaccharide Biosynthesis Protein SpsA, Chain A"/>
    <property type="match status" value="1"/>
</dbReference>
<keyword evidence="2" id="KW-0328">Glycosyltransferase</keyword>
<proteinExistence type="predicted"/>
<name>A0A552FT83_MICAE</name>
<dbReference type="Proteomes" id="UP000316958">
    <property type="component" value="Unassembled WGS sequence"/>
</dbReference>
<protein>
    <submittedName>
        <fullName evidence="9">Glycosyltransferase</fullName>
    </submittedName>
</protein>
<feature type="transmembrane region" description="Helical" evidence="7">
    <location>
        <begin position="592"/>
        <end position="612"/>
    </location>
</feature>
<evidence type="ECO:0000256" key="4">
    <source>
        <dbReference type="ARBA" id="ARBA00022692"/>
    </source>
</evidence>
<accession>A0A552FT83</accession>
<sequence length="754" mass="86307">MRNRRPFYGGEDVKSNQESIFTFPQKPVYSSVFKSILAIISVIFVMLAVIGGLMMVSLSLCWPEHNIYRLLLGLVEDFFNPFAWIKVPTVAHSYQLLLPTVILLIFTQLIIFLSPRPQVWSRLVIISITLAITLRYLVWRILATLNLSTPLNGFFSLLLLGIEMIVLSSSMIQLVLVLTTKDRRKEADFYSQAVSNKQYLPTVDILIPTYNEPAFILTRTIIGCQALNYPHKNIYILDDTHRSKINQLAEKLNCHYLTREDRKNAKAGNLNHALRQTQGELVVVFDADFIPCSNFLERTVGWFQNPKIALVQTPQSFYNADPIAHNLGLENIVTPDEELFYRHIQPAKDGVGSPVCAGTSFIARRKALEEVEYFNTESISEDYFTGIAISAKGYEVIYLNEKLSAGLSAESLSAYLRQRLRWARGTLQAFFIKANPLKIAGLTLPQRLAHLEGILSWFSPLARLFSLLIPLLYTFGYIIPFNISIDETIYIFLPYMMLQLATYHWLNSRSRSIIFSEVLSMIICVPTALTVLHVLWKPFDKGFQVTPKGIARQNYQYNWRLSYPLLFFLTITLISIFFNLRHHNYQASPLNFGLILAIYNVVIIMTALVALLEAPLTIETQYQLLEYPVKLITESDIIIQGNLKKLSEIGAEIHLREPIYSEKLLLDILGEDLRLSAHLVNLEKRGKIWQATLKFQPLTLSDQRKLITFLFCRPQRWPLKNTAGELQSLWLLIISFFRGIGLICRAILNRKTAL</sequence>
<feature type="transmembrane region" description="Helical" evidence="7">
    <location>
        <begin position="91"/>
        <end position="111"/>
    </location>
</feature>
<dbReference type="Pfam" id="PF13632">
    <property type="entry name" value="Glyco_trans_2_3"/>
    <property type="match status" value="1"/>
</dbReference>
<dbReference type="EMBL" id="SFBE01000193">
    <property type="protein sequence ID" value="TRU49938.1"/>
    <property type="molecule type" value="Genomic_DNA"/>
</dbReference>
<dbReference type="CDD" id="cd06421">
    <property type="entry name" value="CESA_CelA_like"/>
    <property type="match status" value="1"/>
</dbReference>
<dbReference type="SUPFAM" id="SSF53448">
    <property type="entry name" value="Nucleotide-diphospho-sugar transferases"/>
    <property type="match status" value="1"/>
</dbReference>
<feature type="transmembrane region" description="Helical" evidence="7">
    <location>
        <begin position="489"/>
        <end position="506"/>
    </location>
</feature>
<keyword evidence="6 7" id="KW-0472">Membrane</keyword>
<dbReference type="InterPro" id="IPR029044">
    <property type="entry name" value="Nucleotide-diphossugar_trans"/>
</dbReference>
<feature type="transmembrane region" description="Helical" evidence="7">
    <location>
        <begin position="123"/>
        <end position="142"/>
    </location>
</feature>
<gene>
    <name evidence="9" type="ORF">EWV57_11365</name>
</gene>
<organism evidence="9 10">
    <name type="scientific">Microcystis aeruginosa Ma_QC_Ch_20071001_S25D</name>
    <dbReference type="NCBI Taxonomy" id="2486250"/>
    <lineage>
        <taxon>Bacteria</taxon>
        <taxon>Bacillati</taxon>
        <taxon>Cyanobacteriota</taxon>
        <taxon>Cyanophyceae</taxon>
        <taxon>Oscillatoriophycideae</taxon>
        <taxon>Chroococcales</taxon>
        <taxon>Microcystaceae</taxon>
        <taxon>Microcystis</taxon>
    </lineage>
</organism>
<dbReference type="GO" id="GO:0005886">
    <property type="term" value="C:plasma membrane"/>
    <property type="evidence" value="ECO:0007669"/>
    <property type="project" value="TreeGrafter"/>
</dbReference>
<dbReference type="InterPro" id="IPR050321">
    <property type="entry name" value="Glycosyltr_2/OpgH_subfam"/>
</dbReference>
<feature type="transmembrane region" description="Helical" evidence="7">
    <location>
        <begin position="464"/>
        <end position="483"/>
    </location>
</feature>
<keyword evidence="3 9" id="KW-0808">Transferase</keyword>
<evidence type="ECO:0000256" key="3">
    <source>
        <dbReference type="ARBA" id="ARBA00022679"/>
    </source>
</evidence>
<dbReference type="InterPro" id="IPR003919">
    <property type="entry name" value="Cell_synth_A"/>
</dbReference>
<dbReference type="AlphaFoldDB" id="A0A552FT83"/>
<feature type="domain" description="Glycosyltransferase 2-like" evidence="8">
    <location>
        <begin position="282"/>
        <end position="498"/>
    </location>
</feature>
<dbReference type="GO" id="GO:0016759">
    <property type="term" value="F:cellulose synthase activity"/>
    <property type="evidence" value="ECO:0007669"/>
    <property type="project" value="InterPro"/>
</dbReference>
<feature type="transmembrane region" description="Helical" evidence="7">
    <location>
        <begin position="518"/>
        <end position="536"/>
    </location>
</feature>
<comment type="caution">
    <text evidence="9">The sequence shown here is derived from an EMBL/GenBank/DDBJ whole genome shotgun (WGS) entry which is preliminary data.</text>
</comment>
<dbReference type="PRINTS" id="PR01439">
    <property type="entry name" value="CELLSNTHASEA"/>
</dbReference>
<feature type="transmembrane region" description="Helical" evidence="7">
    <location>
        <begin position="154"/>
        <end position="178"/>
    </location>
</feature>
<keyword evidence="5 7" id="KW-1133">Transmembrane helix</keyword>
<keyword evidence="4 7" id="KW-0812">Transmembrane</keyword>
<evidence type="ECO:0000313" key="10">
    <source>
        <dbReference type="Proteomes" id="UP000316958"/>
    </source>
</evidence>
<evidence type="ECO:0000256" key="5">
    <source>
        <dbReference type="ARBA" id="ARBA00022989"/>
    </source>
</evidence>
<dbReference type="InterPro" id="IPR001173">
    <property type="entry name" value="Glyco_trans_2-like"/>
</dbReference>
<dbReference type="PANTHER" id="PTHR43867:SF2">
    <property type="entry name" value="CELLULOSE SYNTHASE CATALYTIC SUBUNIT A [UDP-FORMING]"/>
    <property type="match status" value="1"/>
</dbReference>
<evidence type="ECO:0000256" key="1">
    <source>
        <dbReference type="ARBA" id="ARBA00004141"/>
    </source>
</evidence>
<comment type="subcellular location">
    <subcellularLocation>
        <location evidence="1">Membrane</location>
        <topology evidence="1">Multi-pass membrane protein</topology>
    </subcellularLocation>
</comment>
<feature type="transmembrane region" description="Helical" evidence="7">
    <location>
        <begin position="36"/>
        <end position="60"/>
    </location>
</feature>
<feature type="transmembrane region" description="Helical" evidence="7">
    <location>
        <begin position="561"/>
        <end position="580"/>
    </location>
</feature>
<evidence type="ECO:0000259" key="8">
    <source>
        <dbReference type="Pfam" id="PF13632"/>
    </source>
</evidence>
<evidence type="ECO:0000313" key="9">
    <source>
        <dbReference type="EMBL" id="TRU49938.1"/>
    </source>
</evidence>
<evidence type="ECO:0000256" key="7">
    <source>
        <dbReference type="SAM" id="Phobius"/>
    </source>
</evidence>